<feature type="domain" description="Major facilitator superfamily (MFS) profile" evidence="7">
    <location>
        <begin position="99"/>
        <end position="590"/>
    </location>
</feature>
<proteinExistence type="predicted"/>
<keyword evidence="5 6" id="KW-0472">Membrane</keyword>
<dbReference type="InterPro" id="IPR036259">
    <property type="entry name" value="MFS_trans_sf"/>
</dbReference>
<gene>
    <name evidence="8" type="ORF">P154DRAFT_568400</name>
</gene>
<feature type="transmembrane region" description="Helical" evidence="6">
    <location>
        <begin position="427"/>
        <end position="445"/>
    </location>
</feature>
<protein>
    <submittedName>
        <fullName evidence="8">Putative MFS transporter</fullName>
    </submittedName>
</protein>
<feature type="transmembrane region" description="Helical" evidence="6">
    <location>
        <begin position="490"/>
        <end position="513"/>
    </location>
</feature>
<dbReference type="AlphaFoldDB" id="A0A6A5VTG3"/>
<accession>A0A6A5VTG3</accession>
<feature type="transmembrane region" description="Helical" evidence="6">
    <location>
        <begin position="403"/>
        <end position="420"/>
    </location>
</feature>
<evidence type="ECO:0000256" key="1">
    <source>
        <dbReference type="ARBA" id="ARBA00004141"/>
    </source>
</evidence>
<feature type="transmembrane region" description="Helical" evidence="6">
    <location>
        <begin position="96"/>
        <end position="122"/>
    </location>
</feature>
<keyword evidence="9" id="KW-1185">Reference proteome</keyword>
<comment type="subcellular location">
    <subcellularLocation>
        <location evidence="1">Membrane</location>
        <topology evidence="1">Multi-pass membrane protein</topology>
    </subcellularLocation>
</comment>
<dbReference type="SUPFAM" id="SSF103473">
    <property type="entry name" value="MFS general substrate transporter"/>
    <property type="match status" value="1"/>
</dbReference>
<dbReference type="GO" id="GO:0005886">
    <property type="term" value="C:plasma membrane"/>
    <property type="evidence" value="ECO:0007669"/>
    <property type="project" value="TreeGrafter"/>
</dbReference>
<dbReference type="PANTHER" id="PTHR23501:SF177">
    <property type="entry name" value="MAJOR FACILITATOR SUPERFAMILY (MFS) PROFILE DOMAIN-CONTAINING PROTEIN-RELATED"/>
    <property type="match status" value="1"/>
</dbReference>
<evidence type="ECO:0000256" key="3">
    <source>
        <dbReference type="ARBA" id="ARBA00022692"/>
    </source>
</evidence>
<reference evidence="8" key="1">
    <citation type="journal article" date="2020" name="Stud. Mycol.">
        <title>101 Dothideomycetes genomes: a test case for predicting lifestyles and emergence of pathogens.</title>
        <authorList>
            <person name="Haridas S."/>
            <person name="Albert R."/>
            <person name="Binder M."/>
            <person name="Bloem J."/>
            <person name="Labutti K."/>
            <person name="Salamov A."/>
            <person name="Andreopoulos B."/>
            <person name="Baker S."/>
            <person name="Barry K."/>
            <person name="Bills G."/>
            <person name="Bluhm B."/>
            <person name="Cannon C."/>
            <person name="Castanera R."/>
            <person name="Culley D."/>
            <person name="Daum C."/>
            <person name="Ezra D."/>
            <person name="Gonzalez J."/>
            <person name="Henrissat B."/>
            <person name="Kuo A."/>
            <person name="Liang C."/>
            <person name="Lipzen A."/>
            <person name="Lutzoni F."/>
            <person name="Magnuson J."/>
            <person name="Mondo S."/>
            <person name="Nolan M."/>
            <person name="Ohm R."/>
            <person name="Pangilinan J."/>
            <person name="Park H.-J."/>
            <person name="Ramirez L."/>
            <person name="Alfaro M."/>
            <person name="Sun H."/>
            <person name="Tritt A."/>
            <person name="Yoshinaga Y."/>
            <person name="Zwiers L.-H."/>
            <person name="Turgeon B."/>
            <person name="Goodwin S."/>
            <person name="Spatafora J."/>
            <person name="Crous P."/>
            <person name="Grigoriev I."/>
        </authorList>
    </citation>
    <scope>NUCLEOTIDE SEQUENCE</scope>
    <source>
        <strain evidence="8">CBS 123094</strain>
    </source>
</reference>
<evidence type="ECO:0000256" key="5">
    <source>
        <dbReference type="ARBA" id="ARBA00023136"/>
    </source>
</evidence>
<dbReference type="InterPro" id="IPR020846">
    <property type="entry name" value="MFS_dom"/>
</dbReference>
<evidence type="ECO:0000256" key="6">
    <source>
        <dbReference type="SAM" id="Phobius"/>
    </source>
</evidence>
<sequence>MAPTAGPTSATGGHGDFGGTIGALLLSPSQNWPNCPIAPPLAHLTMAVIMESHSSVEKKESPNSLQFQTLHDIGEPVEPAHSPTVHTPKRLSGAKLFSVLLAIILSVFLISLDSTTIATAIPRITDEFGSLDQIGWYGSSFYITLSSFQVVWGKGYKYFPLKTTFLLANVVFELGNLISGVAKSSNVLVAGRAIAGAGGAGITSGAWTILAFALPPEKVAPMAGVLGATYGSAAVIGPLLGGAFTDYVSWRWCFYINLPIGGLSALIIAILFKTPETAIPTPAPWTQTILALDFNGMLLSVAAQACLTLALQWGGVTKPWSDGGVIGSLVACAVLIGLFVVNERWMGERGLLVPRLMKKKTLAFMCSFMMSSAASFFIVLYYLPVYFQSVGGVSAANSGVRNIPFILGVALFSITSGFIVGGTGHYAGILILGSTLITTGAGLMLKLGIGSPSNAWIGYQVIVGIGSGMVLQTPIVVVQGIVQQADIPNVSAIILYFQTATGAIFIAIAQSLFTNRITEEARKNLQELDTSMLISTGATELRKVFSGEQLHAVLEIYLNGLRAGYYLAIICGAISLILAFTVLLFDNRNLIKERISKGVTEDEKTTENQAA</sequence>
<feature type="transmembrane region" description="Helical" evidence="6">
    <location>
        <begin position="563"/>
        <end position="585"/>
    </location>
</feature>
<dbReference type="FunFam" id="1.20.1250.20:FF:000196">
    <property type="entry name" value="MFS toxin efflux pump (AflT)"/>
    <property type="match status" value="1"/>
</dbReference>
<feature type="transmembrane region" description="Helical" evidence="6">
    <location>
        <begin position="194"/>
        <end position="214"/>
    </location>
</feature>
<keyword evidence="2" id="KW-0813">Transport</keyword>
<evidence type="ECO:0000259" key="7">
    <source>
        <dbReference type="PROSITE" id="PS50850"/>
    </source>
</evidence>
<keyword evidence="4 6" id="KW-1133">Transmembrane helix</keyword>
<evidence type="ECO:0000256" key="2">
    <source>
        <dbReference type="ARBA" id="ARBA00022448"/>
    </source>
</evidence>
<dbReference type="Gene3D" id="1.20.1720.10">
    <property type="entry name" value="Multidrug resistance protein D"/>
    <property type="match status" value="1"/>
</dbReference>
<dbReference type="GO" id="GO:0022857">
    <property type="term" value="F:transmembrane transporter activity"/>
    <property type="evidence" value="ECO:0007669"/>
    <property type="project" value="InterPro"/>
</dbReference>
<feature type="transmembrane region" description="Helical" evidence="6">
    <location>
        <begin position="457"/>
        <end position="478"/>
    </location>
</feature>
<feature type="transmembrane region" description="Helical" evidence="6">
    <location>
        <begin position="362"/>
        <end position="383"/>
    </location>
</feature>
<keyword evidence="3 6" id="KW-0812">Transmembrane</keyword>
<feature type="transmembrane region" description="Helical" evidence="6">
    <location>
        <begin position="134"/>
        <end position="152"/>
    </location>
</feature>
<name>A0A6A5VTG3_9PLEO</name>
<feature type="transmembrane region" description="Helical" evidence="6">
    <location>
        <begin position="164"/>
        <end position="182"/>
    </location>
</feature>
<organism evidence="8 9">
    <name type="scientific">Amniculicola lignicola CBS 123094</name>
    <dbReference type="NCBI Taxonomy" id="1392246"/>
    <lineage>
        <taxon>Eukaryota</taxon>
        <taxon>Fungi</taxon>
        <taxon>Dikarya</taxon>
        <taxon>Ascomycota</taxon>
        <taxon>Pezizomycotina</taxon>
        <taxon>Dothideomycetes</taxon>
        <taxon>Pleosporomycetidae</taxon>
        <taxon>Pleosporales</taxon>
        <taxon>Amniculicolaceae</taxon>
        <taxon>Amniculicola</taxon>
    </lineage>
</organism>
<feature type="transmembrane region" description="Helical" evidence="6">
    <location>
        <begin position="221"/>
        <end position="240"/>
    </location>
</feature>
<dbReference type="EMBL" id="ML977799">
    <property type="protein sequence ID" value="KAF1992783.1"/>
    <property type="molecule type" value="Genomic_DNA"/>
</dbReference>
<dbReference type="Proteomes" id="UP000799779">
    <property type="component" value="Unassembled WGS sequence"/>
</dbReference>
<feature type="transmembrane region" description="Helical" evidence="6">
    <location>
        <begin position="323"/>
        <end position="341"/>
    </location>
</feature>
<evidence type="ECO:0000313" key="8">
    <source>
        <dbReference type="EMBL" id="KAF1992783.1"/>
    </source>
</evidence>
<dbReference type="OrthoDB" id="10021397at2759"/>
<dbReference type="FunFam" id="1.20.1720.10:FF:000012">
    <property type="entry name" value="MFS toxin efflux pump (AflT)"/>
    <property type="match status" value="1"/>
</dbReference>
<dbReference type="PROSITE" id="PS50850">
    <property type="entry name" value="MFS"/>
    <property type="match status" value="1"/>
</dbReference>
<dbReference type="PANTHER" id="PTHR23501">
    <property type="entry name" value="MAJOR FACILITATOR SUPERFAMILY"/>
    <property type="match status" value="1"/>
</dbReference>
<evidence type="ECO:0000313" key="9">
    <source>
        <dbReference type="Proteomes" id="UP000799779"/>
    </source>
</evidence>
<dbReference type="Gene3D" id="1.20.1250.20">
    <property type="entry name" value="MFS general substrate transporter like domains"/>
    <property type="match status" value="1"/>
</dbReference>
<feature type="transmembrane region" description="Helical" evidence="6">
    <location>
        <begin position="252"/>
        <end position="272"/>
    </location>
</feature>
<dbReference type="InterPro" id="IPR011701">
    <property type="entry name" value="MFS"/>
</dbReference>
<dbReference type="Pfam" id="PF07690">
    <property type="entry name" value="MFS_1"/>
    <property type="match status" value="1"/>
</dbReference>
<evidence type="ECO:0000256" key="4">
    <source>
        <dbReference type="ARBA" id="ARBA00022989"/>
    </source>
</evidence>